<comment type="caution">
    <text evidence="1">The sequence shown here is derived from an EMBL/GenBank/DDBJ whole genome shotgun (WGS) entry which is preliminary data.</text>
</comment>
<evidence type="ECO:0000313" key="2">
    <source>
        <dbReference type="Proteomes" id="UP000053051"/>
    </source>
</evidence>
<evidence type="ECO:0000313" key="1">
    <source>
        <dbReference type="EMBL" id="CCH68161.1"/>
    </source>
</evidence>
<organism evidence="1 2">
    <name type="scientific">Richelia intracellularis HH01</name>
    <dbReference type="NCBI Taxonomy" id="1165094"/>
    <lineage>
        <taxon>Bacteria</taxon>
        <taxon>Bacillati</taxon>
        <taxon>Cyanobacteriota</taxon>
        <taxon>Cyanophyceae</taxon>
        <taxon>Nostocales</taxon>
        <taxon>Nostocaceae</taxon>
        <taxon>Richelia</taxon>
    </lineage>
</organism>
<keyword evidence="2" id="KW-1185">Reference proteome</keyword>
<name>M1X6I3_9NOST</name>
<accession>M1X6I3</accession>
<sequence>MSGNITTTTILSSVKNYNESTLDENNPTSIFSTCLPIPLALFPQVQRFRNIFPGLTKTLGLNLLI</sequence>
<dbReference type="Proteomes" id="UP000053051">
    <property type="component" value="Unassembled WGS sequence"/>
</dbReference>
<proteinExistence type="predicted"/>
<gene>
    <name evidence="1" type="ORF">RINTHH_20060</name>
</gene>
<reference evidence="2" key="2">
    <citation type="submission" date="2016-01" db="EMBL/GenBank/DDBJ databases">
        <title>Diatom-associated endosymboitic cyanobacterium lacks core nitrogen metabolism enzymes.</title>
        <authorList>
            <person name="Hilton J.A."/>
            <person name="Foster R.A."/>
            <person name="Tripp H.J."/>
            <person name="Carter B.J."/>
            <person name="Zehr J.P."/>
            <person name="Villareal T.A."/>
        </authorList>
    </citation>
    <scope>NUCLEOTIDE SEQUENCE [LARGE SCALE GENOMIC DNA]</scope>
    <source>
        <strain evidence="2">HH01</strain>
    </source>
</reference>
<dbReference type="AlphaFoldDB" id="M1X6I3"/>
<reference evidence="1 2" key="1">
    <citation type="submission" date="2012-05" db="EMBL/GenBank/DDBJ databases">
        <authorList>
            <person name="Hilton J."/>
        </authorList>
    </citation>
    <scope>NUCLEOTIDE SEQUENCE [LARGE SCALE GENOMIC DNA]</scope>
    <source>
        <strain evidence="1 2">HH01</strain>
    </source>
</reference>
<protein>
    <submittedName>
        <fullName evidence="1">Uncharacterized protein</fullName>
    </submittedName>
</protein>
<dbReference type="EMBL" id="CAIY01000081">
    <property type="protein sequence ID" value="CCH68161.1"/>
    <property type="molecule type" value="Genomic_DNA"/>
</dbReference>